<sequence length="106" mass="11372">MRAGFGVIRNRPLIILGDQSGTSRGAEAHMGTLLPCPAERRRLTRGTVHRSQTEGSREIGDRRQISGALVRISAGSRTNVWDVNAGGDIYRYADNGASPGRRSPGA</sequence>
<protein>
    <submittedName>
        <fullName evidence="2">Uncharacterized protein</fullName>
    </submittedName>
</protein>
<feature type="region of interest" description="Disordered" evidence="1">
    <location>
        <begin position="40"/>
        <end position="61"/>
    </location>
</feature>
<accession>A0ABQ3QCA0</accession>
<name>A0ABQ3QCA0_9ACTN</name>
<dbReference type="Proteomes" id="UP001052655">
    <property type="component" value="Unassembled WGS sequence"/>
</dbReference>
<evidence type="ECO:0000256" key="1">
    <source>
        <dbReference type="SAM" id="MobiDB-lite"/>
    </source>
</evidence>
<dbReference type="EMBL" id="BNDX01000018">
    <property type="protein sequence ID" value="GHI34912.1"/>
    <property type="molecule type" value="Genomic_DNA"/>
</dbReference>
<evidence type="ECO:0000313" key="2">
    <source>
        <dbReference type="EMBL" id="GHI34912.1"/>
    </source>
</evidence>
<keyword evidence="3" id="KW-1185">Reference proteome</keyword>
<organism evidence="2 3">
    <name type="scientific">Streptomyces daghestanicus</name>
    <dbReference type="NCBI Taxonomy" id="66885"/>
    <lineage>
        <taxon>Bacteria</taxon>
        <taxon>Bacillati</taxon>
        <taxon>Actinomycetota</taxon>
        <taxon>Actinomycetes</taxon>
        <taxon>Kitasatosporales</taxon>
        <taxon>Streptomycetaceae</taxon>
        <taxon>Streptomyces</taxon>
    </lineage>
</organism>
<gene>
    <name evidence="2" type="ORF">Sdagh_66420</name>
</gene>
<evidence type="ECO:0000313" key="3">
    <source>
        <dbReference type="Proteomes" id="UP001052655"/>
    </source>
</evidence>
<reference evidence="2" key="1">
    <citation type="submission" date="2024-05" db="EMBL/GenBank/DDBJ databases">
        <title>Whole genome shotgun sequence of Streptomyces daghestanicus NBRC 12762.</title>
        <authorList>
            <person name="Komaki H."/>
            <person name="Tamura T."/>
        </authorList>
    </citation>
    <scope>NUCLEOTIDE SEQUENCE</scope>
    <source>
        <strain evidence="2">NBRC 12762</strain>
    </source>
</reference>
<feature type="compositionally biased region" description="Basic and acidic residues" evidence="1">
    <location>
        <begin position="51"/>
        <end position="61"/>
    </location>
</feature>
<proteinExistence type="predicted"/>
<comment type="caution">
    <text evidence="2">The sequence shown here is derived from an EMBL/GenBank/DDBJ whole genome shotgun (WGS) entry which is preliminary data.</text>
</comment>